<sequence length="319" mass="37010">MKELIITANDADQRLDKFLLKSMEKLPKSLLYKSIRNKKIKVNRKRCEAAQRLQIGDVVQLFLPPDVLEETKNYDFLNAQPLDDKQIVYEDSHIIVLNKASGVLCHSESKADEDTLIQRLWRYLYEKKVYDPQAEQSFRPALANRIDRNTQGIVLAAKDAASLRALNEIIRRHRLRKFYHCIIEGRMKPEDTLVLYHQKQKEINKATLSAEAVEGAKMTRTSYRELQSNGRYSLLEVELHSGRSHQIRAAFAYYQHPLLGDVKYGAKKHRYPYQALCSYQIAFLSLHDDPLFAPLAYLSDQTITLPHCEIDDLYDRLSS</sequence>
<dbReference type="InterPro" id="IPR020103">
    <property type="entry name" value="PsdUridine_synth_cat_dom_sf"/>
</dbReference>
<comment type="similarity">
    <text evidence="2">Belongs to the pseudouridine synthase RluA family.</text>
</comment>
<name>A0ABT1SKZ7_9FIRM</name>
<evidence type="ECO:0000259" key="7">
    <source>
        <dbReference type="SMART" id="SM00363"/>
    </source>
</evidence>
<organism evidence="8 9">
    <name type="scientific">Massilicoli timonensis</name>
    <dbReference type="NCBI Taxonomy" id="2015901"/>
    <lineage>
        <taxon>Bacteria</taxon>
        <taxon>Bacillati</taxon>
        <taxon>Bacillota</taxon>
        <taxon>Erysipelotrichia</taxon>
        <taxon>Erysipelotrichales</taxon>
        <taxon>Erysipelotrichaceae</taxon>
        <taxon>Massilicoli</taxon>
    </lineage>
</organism>
<gene>
    <name evidence="8" type="ORF">NE663_06390</name>
</gene>
<evidence type="ECO:0000313" key="8">
    <source>
        <dbReference type="EMBL" id="MCQ5121888.1"/>
    </source>
</evidence>
<proteinExistence type="inferred from homology"/>
<dbReference type="RefSeq" id="WP_102266163.1">
    <property type="nucleotide sequence ID" value="NZ_CALVCM010000030.1"/>
</dbReference>
<dbReference type="Pfam" id="PF01479">
    <property type="entry name" value="S4"/>
    <property type="match status" value="1"/>
</dbReference>
<dbReference type="SUPFAM" id="SSF55120">
    <property type="entry name" value="Pseudouridine synthase"/>
    <property type="match status" value="1"/>
</dbReference>
<evidence type="ECO:0000256" key="1">
    <source>
        <dbReference type="ARBA" id="ARBA00000073"/>
    </source>
</evidence>
<dbReference type="InterPro" id="IPR036986">
    <property type="entry name" value="S4_RNA-bd_sf"/>
</dbReference>
<dbReference type="CDD" id="cd00165">
    <property type="entry name" value="S4"/>
    <property type="match status" value="1"/>
</dbReference>
<dbReference type="Gene3D" id="3.10.290.10">
    <property type="entry name" value="RNA-binding S4 domain"/>
    <property type="match status" value="1"/>
</dbReference>
<evidence type="ECO:0000313" key="9">
    <source>
        <dbReference type="Proteomes" id="UP001524435"/>
    </source>
</evidence>
<dbReference type="PROSITE" id="PS50889">
    <property type="entry name" value="S4"/>
    <property type="match status" value="1"/>
</dbReference>
<dbReference type="Gene3D" id="3.30.2350.10">
    <property type="entry name" value="Pseudouridine synthase"/>
    <property type="match status" value="1"/>
</dbReference>
<dbReference type="EMBL" id="JANGCH010000007">
    <property type="protein sequence ID" value="MCQ5121888.1"/>
    <property type="molecule type" value="Genomic_DNA"/>
</dbReference>
<keyword evidence="6" id="KW-0694">RNA-binding</keyword>
<comment type="catalytic activity">
    <reaction evidence="1">
        <text>a uridine in RNA = a pseudouridine in RNA</text>
        <dbReference type="Rhea" id="RHEA:48348"/>
        <dbReference type="Rhea" id="RHEA-COMP:12068"/>
        <dbReference type="Rhea" id="RHEA-COMP:12069"/>
        <dbReference type="ChEBI" id="CHEBI:65314"/>
        <dbReference type="ChEBI" id="CHEBI:65315"/>
    </reaction>
</comment>
<dbReference type="PANTHER" id="PTHR21600">
    <property type="entry name" value="MITOCHONDRIAL RNA PSEUDOURIDINE SYNTHASE"/>
    <property type="match status" value="1"/>
</dbReference>
<dbReference type="InterPro" id="IPR002942">
    <property type="entry name" value="S4_RNA-bd"/>
</dbReference>
<reference evidence="8 9" key="1">
    <citation type="submission" date="2022-06" db="EMBL/GenBank/DDBJ databases">
        <title>Isolation of gut microbiota from human fecal samples.</title>
        <authorList>
            <person name="Pamer E.G."/>
            <person name="Barat B."/>
            <person name="Waligurski E."/>
            <person name="Medina S."/>
            <person name="Paddock L."/>
            <person name="Mostad J."/>
        </authorList>
    </citation>
    <scope>NUCLEOTIDE SEQUENCE [LARGE SCALE GENOMIC DNA]</scope>
    <source>
        <strain evidence="8 9">DFI.6.1</strain>
    </source>
</reference>
<dbReference type="InterPro" id="IPR050188">
    <property type="entry name" value="RluA_PseudoU_synthase"/>
</dbReference>
<comment type="caution">
    <text evidence="8">The sequence shown here is derived from an EMBL/GenBank/DDBJ whole genome shotgun (WGS) entry which is preliminary data.</text>
</comment>
<evidence type="ECO:0000256" key="5">
    <source>
        <dbReference type="ARBA" id="ARBA00033164"/>
    </source>
</evidence>
<dbReference type="InterPro" id="IPR006145">
    <property type="entry name" value="PsdUridine_synth_RsuA/RluA"/>
</dbReference>
<keyword evidence="3" id="KW-0413">Isomerase</keyword>
<accession>A0ABT1SKZ7</accession>
<evidence type="ECO:0000256" key="2">
    <source>
        <dbReference type="ARBA" id="ARBA00010876"/>
    </source>
</evidence>
<dbReference type="SUPFAM" id="SSF55174">
    <property type="entry name" value="Alpha-L RNA-binding motif"/>
    <property type="match status" value="1"/>
</dbReference>
<protein>
    <recommendedName>
        <fullName evidence="4">RNA pseudouridylate synthase</fullName>
    </recommendedName>
    <alternativeName>
        <fullName evidence="5">RNA-uridine isomerase</fullName>
    </alternativeName>
</protein>
<dbReference type="SMART" id="SM00363">
    <property type="entry name" value="S4"/>
    <property type="match status" value="1"/>
</dbReference>
<dbReference type="CDD" id="cd02869">
    <property type="entry name" value="PseudoU_synth_RluA_like"/>
    <property type="match status" value="1"/>
</dbReference>
<evidence type="ECO:0000256" key="4">
    <source>
        <dbReference type="ARBA" id="ARBA00031870"/>
    </source>
</evidence>
<dbReference type="Proteomes" id="UP001524435">
    <property type="component" value="Unassembled WGS sequence"/>
</dbReference>
<dbReference type="PANTHER" id="PTHR21600:SF83">
    <property type="entry name" value="PSEUDOURIDYLATE SYNTHASE RPUSD4, MITOCHONDRIAL"/>
    <property type="match status" value="1"/>
</dbReference>
<evidence type="ECO:0000256" key="6">
    <source>
        <dbReference type="PROSITE-ProRule" id="PRU00182"/>
    </source>
</evidence>
<evidence type="ECO:0000256" key="3">
    <source>
        <dbReference type="ARBA" id="ARBA00023235"/>
    </source>
</evidence>
<dbReference type="Pfam" id="PF00849">
    <property type="entry name" value="PseudoU_synth_2"/>
    <property type="match status" value="1"/>
</dbReference>
<feature type="domain" description="RNA-binding S4" evidence="7">
    <location>
        <begin position="13"/>
        <end position="76"/>
    </location>
</feature>
<keyword evidence="9" id="KW-1185">Reference proteome</keyword>